<dbReference type="InterPro" id="IPR002505">
    <property type="entry name" value="PTA_PTB"/>
</dbReference>
<dbReference type="Gene3D" id="3.40.718.10">
    <property type="entry name" value="Isopropylmalate Dehydrogenase"/>
    <property type="match status" value="1"/>
</dbReference>
<dbReference type="GO" id="GO:0050182">
    <property type="term" value="F:phosphate butyryltransferase activity"/>
    <property type="evidence" value="ECO:0007669"/>
    <property type="project" value="UniProtKB-EC"/>
</dbReference>
<feature type="domain" description="Phosphate acetyl/butaryl transferase" evidence="4">
    <location>
        <begin position="54"/>
        <end position="292"/>
    </location>
</feature>
<reference evidence="5 6" key="1">
    <citation type="submission" date="2021-03" db="EMBL/GenBank/DDBJ databases">
        <title>Genomic Encyclopedia of Type Strains, Phase IV (KMG-IV): sequencing the most valuable type-strain genomes for metagenomic binning, comparative biology and taxonomic classification.</title>
        <authorList>
            <person name="Goeker M."/>
        </authorList>
    </citation>
    <scope>NUCLEOTIDE SEQUENCE [LARGE SCALE GENOMIC DNA]</scope>
    <source>
        <strain evidence="5 6">DSM 6139</strain>
    </source>
</reference>
<dbReference type="RefSeq" id="WP_209458533.1">
    <property type="nucleotide sequence ID" value="NZ_JAGGKC010000004.1"/>
</dbReference>
<dbReference type="SUPFAM" id="SSF53659">
    <property type="entry name" value="Isocitrate/Isopropylmalate dehydrogenase-like"/>
    <property type="match status" value="1"/>
</dbReference>
<dbReference type="EMBL" id="JAGGKC010000004">
    <property type="protein sequence ID" value="MBP1918294.1"/>
    <property type="molecule type" value="Genomic_DNA"/>
</dbReference>
<dbReference type="InterPro" id="IPR012147">
    <property type="entry name" value="P_Ac_Bu_trans"/>
</dbReference>
<proteinExistence type="inferred from homology"/>
<evidence type="ECO:0000256" key="3">
    <source>
        <dbReference type="ARBA" id="ARBA00023315"/>
    </source>
</evidence>
<dbReference type="NCBIfam" id="NF006045">
    <property type="entry name" value="PRK08190.1"/>
    <property type="match status" value="1"/>
</dbReference>
<evidence type="ECO:0000313" key="5">
    <source>
        <dbReference type="EMBL" id="MBP1918294.1"/>
    </source>
</evidence>
<dbReference type="Proteomes" id="UP001519271">
    <property type="component" value="Unassembled WGS sequence"/>
</dbReference>
<dbReference type="PANTHER" id="PTHR43356">
    <property type="entry name" value="PHOSPHATE ACETYLTRANSFERASE"/>
    <property type="match status" value="1"/>
</dbReference>
<dbReference type="Pfam" id="PF01515">
    <property type="entry name" value="PTA_PTB"/>
    <property type="match status" value="1"/>
</dbReference>
<evidence type="ECO:0000256" key="1">
    <source>
        <dbReference type="ARBA" id="ARBA00005656"/>
    </source>
</evidence>
<keyword evidence="6" id="KW-1185">Reference proteome</keyword>
<gene>
    <name evidence="5" type="ORF">J2Z34_000766</name>
</gene>
<dbReference type="PIRSF" id="PIRSF000428">
    <property type="entry name" value="P_Ac_trans"/>
    <property type="match status" value="1"/>
</dbReference>
<evidence type="ECO:0000313" key="6">
    <source>
        <dbReference type="Proteomes" id="UP001519271"/>
    </source>
</evidence>
<keyword evidence="2 5" id="KW-0808">Transferase</keyword>
<sequence>MISSFEELIKAVKGQGKKTIAIACAGDDVTLEAVREVERMGISECILIDSREKIQRAAEKIGYKVKEENIVEAGSDAEAAAIAVELVRSGKADLPMKGNMQTSDYLRAVLNKEKGLRGKGALSHVAVFEKPQGGLLIITDCAMTINPDLMQKVDLINNAVSVAIGLGCEKAKVAVLSYLETVNVNSQSTTDAAILSKMGDRGQIKNAVIDGPLAFDNAVFHEAAKHKGIESEVAGQADVLLVPNIEVGNTLYKSLSMMAQLKAAGVVAGAIVPVIQAPRADPMESKINSIALSQYLLEKSRR</sequence>
<protein>
    <submittedName>
        <fullName evidence="5">Phosphate butyryltransferase</fullName>
        <ecNumber evidence="5">2.3.1.19</ecNumber>
    </submittedName>
</protein>
<evidence type="ECO:0000259" key="4">
    <source>
        <dbReference type="Pfam" id="PF01515"/>
    </source>
</evidence>
<dbReference type="PANTHER" id="PTHR43356:SF2">
    <property type="entry name" value="PHOSPHATE ACETYLTRANSFERASE"/>
    <property type="match status" value="1"/>
</dbReference>
<comment type="caution">
    <text evidence="5">The sequence shown here is derived from an EMBL/GenBank/DDBJ whole genome shotgun (WGS) entry which is preliminary data.</text>
</comment>
<organism evidence="5 6">
    <name type="scientific">Youngiibacter multivorans</name>
    <dbReference type="NCBI Taxonomy" id="937251"/>
    <lineage>
        <taxon>Bacteria</taxon>
        <taxon>Bacillati</taxon>
        <taxon>Bacillota</taxon>
        <taxon>Clostridia</taxon>
        <taxon>Eubacteriales</taxon>
        <taxon>Clostridiaceae</taxon>
        <taxon>Youngiibacter</taxon>
    </lineage>
</organism>
<name>A0ABS4G170_9CLOT</name>
<dbReference type="InterPro" id="IPR050500">
    <property type="entry name" value="Phos_Acetyltrans/Butyryltrans"/>
</dbReference>
<evidence type="ECO:0000256" key="2">
    <source>
        <dbReference type="ARBA" id="ARBA00022679"/>
    </source>
</evidence>
<accession>A0ABS4G170</accession>
<dbReference type="EC" id="2.3.1.19" evidence="5"/>
<keyword evidence="3 5" id="KW-0012">Acyltransferase</keyword>
<comment type="similarity">
    <text evidence="1">Belongs to the phosphate acetyltransferase and butyryltransferase family.</text>
</comment>